<accession>Q6UVR7</accession>
<proteinExistence type="predicted"/>
<organism evidence="1">
    <name type="scientific">Tupiella akineta</name>
    <name type="common">Green alga</name>
    <name type="synonym">Pseudendoclonium akinetum</name>
    <dbReference type="NCBI Taxonomy" id="160070"/>
    <lineage>
        <taxon>Eukaryota</taxon>
        <taxon>Viridiplantae</taxon>
        <taxon>Chlorophyta</taxon>
        <taxon>core chlorophytes</taxon>
        <taxon>Ulvophyceae</taxon>
        <taxon>OUU clade</taxon>
        <taxon>Ulotrichales</taxon>
        <taxon>Tupiellaceae</taxon>
        <taxon>Tupiella</taxon>
    </lineage>
</organism>
<evidence type="ECO:0000313" key="1">
    <source>
        <dbReference type="EMBL" id="AAQ18757.1"/>
    </source>
</evidence>
<reference evidence="1" key="2">
    <citation type="journal article" date="2004" name="Mol. Biol. Evol.">
        <title>The complete mitochondrial DNA sequence of the green alga Pseudendoclonium akinetum (Ulvophyceae) highlights distinctive evolutionary trends in the chlorophyta and suggests a sister-group relationship between the Ulvophyceae and Chlorophyceae.</title>
        <authorList>
            <person name="Pombert J.F."/>
            <person name="Otis C."/>
            <person name="Lemieux C."/>
            <person name="Turmel M."/>
        </authorList>
    </citation>
    <scope>NUCLEOTIDE SEQUENCE</scope>
    <source>
        <strain evidence="1">UTEX 1912</strain>
    </source>
</reference>
<reference evidence="1" key="1">
    <citation type="submission" date="2003-08" db="EMBL/GenBank/DDBJ databases">
        <authorList>
            <person name="Pombert J.-F."/>
            <person name="Otis C."/>
            <person name="Lemieux C."/>
            <person name="Turmel M."/>
        </authorList>
    </citation>
    <scope>NUCLEOTIDE SEQUENCE</scope>
    <source>
        <strain evidence="1">UTEX 1912</strain>
    </source>
</reference>
<dbReference type="GeneID" id="2847042"/>
<protein>
    <submittedName>
        <fullName evidence="1">Uncharacterized protein</fullName>
    </submittedName>
</protein>
<keyword evidence="1" id="KW-0496">Mitochondrion</keyword>
<name>Q6UVR7_TUPAK</name>
<dbReference type="RefSeq" id="YP_025798.1">
    <property type="nucleotide sequence ID" value="NC_005926.1"/>
</dbReference>
<dbReference type="AlphaFoldDB" id="Q6UVR7"/>
<gene>
    <name evidence="1" type="primary">orf124</name>
</gene>
<sequence length="124" mass="13918">MPARKSLVCKCNVNVLPRSWFSVYEQIAAAKFAHFFRSPCFSAKKSLRILLISFANYGNEQIFCPLPQFAKAPSHFALPPKLVFRLRTNCRSLSPQFANEISKFCCGGKICSLHSQTAVRKVCG</sequence>
<dbReference type="EMBL" id="AY359242">
    <property type="protein sequence ID" value="AAQ18757.1"/>
    <property type="molecule type" value="Genomic_DNA"/>
</dbReference>
<geneLocation type="mitochondrion" evidence="1"/>